<comment type="caution">
    <text evidence="3">The sequence shown here is derived from an EMBL/GenBank/DDBJ whole genome shotgun (WGS) entry which is preliminary data.</text>
</comment>
<keyword evidence="4" id="KW-1185">Reference proteome</keyword>
<evidence type="ECO:0000256" key="1">
    <source>
        <dbReference type="SAM" id="Phobius"/>
    </source>
</evidence>
<dbReference type="EMBL" id="QNUG01000028">
    <property type="protein sequence ID" value="REC69209.1"/>
    <property type="molecule type" value="Genomic_DNA"/>
</dbReference>
<evidence type="ECO:0000259" key="2">
    <source>
        <dbReference type="PROSITE" id="PS51781"/>
    </source>
</evidence>
<protein>
    <recommendedName>
        <fullName evidence="2">SH3b domain-containing protein</fullName>
    </recommendedName>
</protein>
<feature type="transmembrane region" description="Helical" evidence="1">
    <location>
        <begin position="19"/>
        <end position="37"/>
    </location>
</feature>
<dbReference type="AlphaFoldDB" id="A0A3D9CU08"/>
<sequence>MVCPYNLIFLKKQTMKTNYLFKFLLASFLFVSAFFYSQKYIVDADNLNVRESANKNSPVLFQLNKGVELNAIQTNGDWIEIKYSDKIGFVNKKFLKEINDSSQKGFKYGFNKAVEKISIPLFCIVFAISFLKKRKRDARFSSGYRQGKVNEISFIIILMISILITFILSTFIAICFWVVNLF</sequence>
<evidence type="ECO:0000313" key="4">
    <source>
        <dbReference type="Proteomes" id="UP000256326"/>
    </source>
</evidence>
<keyword evidence="1" id="KW-0812">Transmembrane</keyword>
<dbReference type="Proteomes" id="UP000256326">
    <property type="component" value="Unassembled WGS sequence"/>
</dbReference>
<proteinExistence type="predicted"/>
<keyword evidence="1" id="KW-1133">Transmembrane helix</keyword>
<evidence type="ECO:0000313" key="3">
    <source>
        <dbReference type="EMBL" id="REC69209.1"/>
    </source>
</evidence>
<accession>A0A3D9CU08</accession>
<name>A0A3D9CU08_9FLAO</name>
<gene>
    <name evidence="3" type="ORF">DRF58_12745</name>
</gene>
<dbReference type="Pfam" id="PF08239">
    <property type="entry name" value="SH3_3"/>
    <property type="match status" value="1"/>
</dbReference>
<feature type="domain" description="SH3b" evidence="2">
    <location>
        <begin position="37"/>
        <end position="99"/>
    </location>
</feature>
<reference evidence="3 4" key="1">
    <citation type="journal article" date="2006" name="Int. J. Syst. Evol. Microbiol.">
        <title>Chryseobacterium hispanicum sp. nov., isolated from the drinking water distribution system of Sevilla, Spain.</title>
        <authorList>
            <person name="Gallego V."/>
            <person name="Garcia M.T."/>
            <person name="Ventosa A."/>
        </authorList>
    </citation>
    <scope>NUCLEOTIDE SEQUENCE [LARGE SCALE GENOMIC DNA]</scope>
    <source>
        <strain evidence="3 4">KCTC 22104</strain>
    </source>
</reference>
<feature type="transmembrane region" description="Helical" evidence="1">
    <location>
        <begin position="152"/>
        <end position="179"/>
    </location>
</feature>
<keyword evidence="1" id="KW-0472">Membrane</keyword>
<dbReference type="SMART" id="SM00287">
    <property type="entry name" value="SH3b"/>
    <property type="match status" value="1"/>
</dbReference>
<dbReference type="InterPro" id="IPR003646">
    <property type="entry name" value="SH3-like_bac-type"/>
</dbReference>
<organism evidence="3 4">
    <name type="scientific">Epilithonimonas hispanica</name>
    <dbReference type="NCBI Taxonomy" id="358687"/>
    <lineage>
        <taxon>Bacteria</taxon>
        <taxon>Pseudomonadati</taxon>
        <taxon>Bacteroidota</taxon>
        <taxon>Flavobacteriia</taxon>
        <taxon>Flavobacteriales</taxon>
        <taxon>Weeksellaceae</taxon>
        <taxon>Chryseobacterium group</taxon>
        <taxon>Epilithonimonas</taxon>
    </lineage>
</organism>
<feature type="transmembrane region" description="Helical" evidence="1">
    <location>
        <begin position="113"/>
        <end position="131"/>
    </location>
</feature>
<dbReference type="PROSITE" id="PS51781">
    <property type="entry name" value="SH3B"/>
    <property type="match status" value="1"/>
</dbReference>
<dbReference type="Gene3D" id="2.30.30.40">
    <property type="entry name" value="SH3 Domains"/>
    <property type="match status" value="1"/>
</dbReference>